<evidence type="ECO:0000313" key="4">
    <source>
        <dbReference type="EMBL" id="RKN74337.1"/>
    </source>
</evidence>
<comment type="similarity">
    <text evidence="1 3">Belongs to the short-chain dehydrogenases/reductases (SDR) family.</text>
</comment>
<dbReference type="PRINTS" id="PR00080">
    <property type="entry name" value="SDRFAMILY"/>
</dbReference>
<dbReference type="PROSITE" id="PS00061">
    <property type="entry name" value="ADH_SHORT"/>
    <property type="match status" value="1"/>
</dbReference>
<evidence type="ECO:0000256" key="2">
    <source>
        <dbReference type="ARBA" id="ARBA00023002"/>
    </source>
</evidence>
<keyword evidence="2" id="KW-0560">Oxidoreductase</keyword>
<dbReference type="InterPro" id="IPR036291">
    <property type="entry name" value="NAD(P)-bd_dom_sf"/>
</dbReference>
<evidence type="ECO:0000256" key="3">
    <source>
        <dbReference type="RuleBase" id="RU000363"/>
    </source>
</evidence>
<dbReference type="OrthoDB" id="7064009at2"/>
<name>A0A3B0BQN5_9ACTN</name>
<protein>
    <submittedName>
        <fullName evidence="4">SDR family oxidoreductase</fullName>
    </submittedName>
</protein>
<reference evidence="4 5" key="1">
    <citation type="journal article" date="2015" name="Antonie Van Leeuwenhoek">
        <title>Streptomyces klenkii sp. nov., isolated from deep marine sediment.</title>
        <authorList>
            <person name="Veyisoglu A."/>
            <person name="Sahin N."/>
        </authorList>
    </citation>
    <scope>NUCLEOTIDE SEQUENCE [LARGE SCALE GENOMIC DNA]</scope>
    <source>
        <strain evidence="4 5">KCTC 29202</strain>
    </source>
</reference>
<dbReference type="AlphaFoldDB" id="A0A3B0BQN5"/>
<comment type="caution">
    <text evidence="4">The sequence shown here is derived from an EMBL/GenBank/DDBJ whole genome shotgun (WGS) entry which is preliminary data.</text>
</comment>
<dbReference type="SUPFAM" id="SSF51735">
    <property type="entry name" value="NAD(P)-binding Rossmann-fold domains"/>
    <property type="match status" value="1"/>
</dbReference>
<dbReference type="Proteomes" id="UP000270343">
    <property type="component" value="Unassembled WGS sequence"/>
</dbReference>
<proteinExistence type="inferred from homology"/>
<evidence type="ECO:0000313" key="5">
    <source>
        <dbReference type="Proteomes" id="UP000270343"/>
    </source>
</evidence>
<dbReference type="PANTHER" id="PTHR24321">
    <property type="entry name" value="DEHYDROGENASES, SHORT CHAIN"/>
    <property type="match status" value="1"/>
</dbReference>
<gene>
    <name evidence="4" type="ORF">D7231_10635</name>
</gene>
<dbReference type="RefSeq" id="WP_120754798.1">
    <property type="nucleotide sequence ID" value="NZ_JBEXOE010000004.1"/>
</dbReference>
<dbReference type="PANTHER" id="PTHR24321:SF11">
    <property type="entry name" value="BLR0893 PROTEIN"/>
    <property type="match status" value="1"/>
</dbReference>
<keyword evidence="5" id="KW-1185">Reference proteome</keyword>
<dbReference type="InterPro" id="IPR002347">
    <property type="entry name" value="SDR_fam"/>
</dbReference>
<dbReference type="GO" id="GO:0016491">
    <property type="term" value="F:oxidoreductase activity"/>
    <property type="evidence" value="ECO:0007669"/>
    <property type="project" value="UniProtKB-KW"/>
</dbReference>
<dbReference type="PRINTS" id="PR00081">
    <property type="entry name" value="GDHRDH"/>
</dbReference>
<evidence type="ECO:0000256" key="1">
    <source>
        <dbReference type="ARBA" id="ARBA00006484"/>
    </source>
</evidence>
<dbReference type="Gene3D" id="3.40.50.720">
    <property type="entry name" value="NAD(P)-binding Rossmann-like Domain"/>
    <property type="match status" value="1"/>
</dbReference>
<dbReference type="EMBL" id="RBAM01000004">
    <property type="protein sequence ID" value="RKN74337.1"/>
    <property type="molecule type" value="Genomic_DNA"/>
</dbReference>
<sequence>MSKRFAGKVVLVTGGGEGIGRAAAFAFAREGADVVVAGRHPEMLHDTVEEIKALGGSASCGIADVTRHGENGEASDAEAVVAAVVERHGRIDVAFNNVTELGPNQPVAEICESVWGETLAANLTGVWLSMKHEIAHMERNGGGVIVNTASNIGSQGMLPGLGAYAASKAAVSTLTQTAAREYIDKGIRINAISPCPLGRGAKVEEIADTVLWLASDEASYVVGHDLVLDRKTAV</sequence>
<dbReference type="InterPro" id="IPR020904">
    <property type="entry name" value="Sc_DH/Rdtase_CS"/>
</dbReference>
<dbReference type="Pfam" id="PF00106">
    <property type="entry name" value="adh_short"/>
    <property type="match status" value="1"/>
</dbReference>
<dbReference type="FunFam" id="3.40.50.720:FF:000084">
    <property type="entry name" value="Short-chain dehydrogenase reductase"/>
    <property type="match status" value="1"/>
</dbReference>
<dbReference type="CDD" id="cd05233">
    <property type="entry name" value="SDR_c"/>
    <property type="match status" value="1"/>
</dbReference>
<organism evidence="4 5">
    <name type="scientific">Streptomyces klenkii</name>
    <dbReference type="NCBI Taxonomy" id="1420899"/>
    <lineage>
        <taxon>Bacteria</taxon>
        <taxon>Bacillati</taxon>
        <taxon>Actinomycetota</taxon>
        <taxon>Actinomycetes</taxon>
        <taxon>Kitasatosporales</taxon>
        <taxon>Streptomycetaceae</taxon>
        <taxon>Streptomyces</taxon>
    </lineage>
</organism>
<accession>A0A3B0BQN5</accession>